<accession>A0A326U563</accession>
<proteinExistence type="predicted"/>
<protein>
    <submittedName>
        <fullName evidence="1">Uncharacterized protein</fullName>
    </submittedName>
</protein>
<dbReference type="AlphaFoldDB" id="A0A326U563"/>
<organism evidence="1 2">
    <name type="scientific">Thermosporothrix hazakensis</name>
    <dbReference type="NCBI Taxonomy" id="644383"/>
    <lineage>
        <taxon>Bacteria</taxon>
        <taxon>Bacillati</taxon>
        <taxon>Chloroflexota</taxon>
        <taxon>Ktedonobacteria</taxon>
        <taxon>Ktedonobacterales</taxon>
        <taxon>Thermosporotrichaceae</taxon>
        <taxon>Thermosporothrix</taxon>
    </lineage>
</organism>
<gene>
    <name evidence="1" type="ORF">EI42_03800</name>
</gene>
<dbReference type="EMBL" id="QKUF01000014">
    <property type="protein sequence ID" value="PZW26648.1"/>
    <property type="molecule type" value="Genomic_DNA"/>
</dbReference>
<sequence length="132" mass="14999">MMKREETLVSFTATHSEIIALGVAILAYPRYLATQGQITQEQRTVMQLLDSFQRRLALQAQRPSLRLLLERHHVSINDLARASEIEVLLVWAMYVGRPTTREDAQAIVQGLNRLCNTRYTLDDISVVFASGE</sequence>
<comment type="caution">
    <text evidence="1">The sequence shown here is derived from an EMBL/GenBank/DDBJ whole genome shotgun (WGS) entry which is preliminary data.</text>
</comment>
<evidence type="ECO:0000313" key="2">
    <source>
        <dbReference type="Proteomes" id="UP000248806"/>
    </source>
</evidence>
<reference evidence="1 2" key="1">
    <citation type="submission" date="2018-06" db="EMBL/GenBank/DDBJ databases">
        <title>Genomic Encyclopedia of Archaeal and Bacterial Type Strains, Phase II (KMG-II): from individual species to whole genera.</title>
        <authorList>
            <person name="Goeker M."/>
        </authorList>
    </citation>
    <scope>NUCLEOTIDE SEQUENCE [LARGE SCALE GENOMIC DNA]</scope>
    <source>
        <strain evidence="1 2">ATCC BAA-1881</strain>
    </source>
</reference>
<evidence type="ECO:0000313" key="1">
    <source>
        <dbReference type="EMBL" id="PZW26648.1"/>
    </source>
</evidence>
<keyword evidence="2" id="KW-1185">Reference proteome</keyword>
<dbReference type="RefSeq" id="WP_111324152.1">
    <property type="nucleotide sequence ID" value="NZ_BIFX01000001.1"/>
</dbReference>
<name>A0A326U563_THEHA</name>
<dbReference type="Proteomes" id="UP000248806">
    <property type="component" value="Unassembled WGS sequence"/>
</dbReference>